<accession>A0A0K2Y419</accession>
<sequence length="37" mass="3938">MFAPIAKRGKDAIKATKHKGLALKTNTRSSHKIGFGG</sequence>
<gene>
    <name evidence="1" type="ORF">HAL07_10590</name>
</gene>
<evidence type="ECO:0000313" key="1">
    <source>
        <dbReference type="EMBL" id="CRF52594.1"/>
    </source>
</evidence>
<dbReference type="EMBL" id="CDMG01000008">
    <property type="protein sequence ID" value="CRF52594.1"/>
    <property type="molecule type" value="Genomic_DNA"/>
</dbReference>
<proteinExistence type="predicted"/>
<reference evidence="2" key="1">
    <citation type="submission" date="2014-12" db="EMBL/GenBank/DDBJ databases">
        <authorList>
            <person name="Jaenicke S."/>
        </authorList>
    </citation>
    <scope>NUCLEOTIDE SEQUENCE [LARGE SCALE GENOMIC DNA]</scope>
</reference>
<name>A0A0K2Y419_9HELI</name>
<dbReference type="AlphaFoldDB" id="A0A0K2Y419"/>
<organism evidence="1 2">
    <name type="scientific">Helicobacter ailurogastricus</name>
    <dbReference type="NCBI Taxonomy" id="1578720"/>
    <lineage>
        <taxon>Bacteria</taxon>
        <taxon>Pseudomonadati</taxon>
        <taxon>Campylobacterota</taxon>
        <taxon>Epsilonproteobacteria</taxon>
        <taxon>Campylobacterales</taxon>
        <taxon>Helicobacteraceae</taxon>
        <taxon>Helicobacter</taxon>
    </lineage>
</organism>
<protein>
    <submittedName>
        <fullName evidence="1">Uncharacterized protein</fullName>
    </submittedName>
</protein>
<dbReference type="Proteomes" id="UP000043437">
    <property type="component" value="Unassembled WGS sequence"/>
</dbReference>
<evidence type="ECO:0000313" key="2">
    <source>
        <dbReference type="Proteomes" id="UP000043437"/>
    </source>
</evidence>